<dbReference type="EMBL" id="JBHSMI010000052">
    <property type="protein sequence ID" value="MFC5405849.1"/>
    <property type="molecule type" value="Genomic_DNA"/>
</dbReference>
<evidence type="ECO:0000256" key="6">
    <source>
        <dbReference type="ARBA" id="ARBA00023251"/>
    </source>
</evidence>
<comment type="caution">
    <text evidence="9">The sequence shown here is derived from an EMBL/GenBank/DDBJ whole genome shotgun (WGS) entry which is preliminary data.</text>
</comment>
<evidence type="ECO:0000259" key="8">
    <source>
        <dbReference type="Pfam" id="PF01636"/>
    </source>
</evidence>
<dbReference type="InterPro" id="IPR024165">
    <property type="entry name" value="Kan/Strep_kinase"/>
</dbReference>
<evidence type="ECO:0000256" key="4">
    <source>
        <dbReference type="ARBA" id="ARBA00022777"/>
    </source>
</evidence>
<dbReference type="NCBIfam" id="NF033068">
    <property type="entry name" value="APH_3p"/>
    <property type="match status" value="1"/>
</dbReference>
<accession>A0ABW0HXW7</accession>
<gene>
    <name evidence="9" type="ORF">ACFPOF_24175</name>
</gene>
<name>A0ABW0HXW7_9BACL</name>
<keyword evidence="6 7" id="KW-0046">Antibiotic resistance</keyword>
<dbReference type="CDD" id="cd05150">
    <property type="entry name" value="APH"/>
    <property type="match status" value="1"/>
</dbReference>
<keyword evidence="10" id="KW-1185">Reference proteome</keyword>
<organism evidence="9 10">
    <name type="scientific">Cohnella soli</name>
    <dbReference type="NCBI Taxonomy" id="425005"/>
    <lineage>
        <taxon>Bacteria</taxon>
        <taxon>Bacillati</taxon>
        <taxon>Bacillota</taxon>
        <taxon>Bacilli</taxon>
        <taxon>Bacillales</taxon>
        <taxon>Paenibacillaceae</taxon>
        <taxon>Cohnella</taxon>
    </lineage>
</organism>
<dbReference type="PANTHER" id="PTHR21310:SF41">
    <property type="entry name" value="3'-PHOSPHOTRANSFERASE, PUTATIVE-RELATED"/>
    <property type="match status" value="1"/>
</dbReference>
<sequence length="259" mass="29881">MLILPPQLQIMLHECQLHENTVGHSGSSVFRVTGANGYSAYLKIAPSNWKETLRPEKEALEWLHSRAPVPEVLFYEEHQNKDYLLISEIVGLDGSNERLLAKPDDLVRVYAEALKQFHEISVADCPLIQTVDRKLETARRLIEHDLVDESDFEEQYQGWTPLQVYEHLQRTRPSSEDLVVAHGDYCLPNLIIHNDQLSGFIDLGRAGVADRYQDIALAIRSLRHNYGTDRYADYFLSCYGIDRIDTDKVNYYILMDELF</sequence>
<dbReference type="RefSeq" id="WP_378137506.1">
    <property type="nucleotide sequence ID" value="NZ_JBHSMI010000052.1"/>
</dbReference>
<keyword evidence="4 7" id="KW-0418">Kinase</keyword>
<keyword evidence="3 7" id="KW-0547">Nucleotide-binding</keyword>
<dbReference type="InterPro" id="IPR002575">
    <property type="entry name" value="Aminoglycoside_PTrfase"/>
</dbReference>
<feature type="domain" description="Aminoglycoside phosphotransferase" evidence="8">
    <location>
        <begin position="23"/>
        <end position="234"/>
    </location>
</feature>
<evidence type="ECO:0000256" key="2">
    <source>
        <dbReference type="ARBA" id="ARBA00022679"/>
    </source>
</evidence>
<dbReference type="PANTHER" id="PTHR21310">
    <property type="entry name" value="AMINOGLYCOSIDE PHOSPHOTRANSFERASE-RELATED-RELATED"/>
    <property type="match status" value="1"/>
</dbReference>
<evidence type="ECO:0000256" key="3">
    <source>
        <dbReference type="ARBA" id="ARBA00022741"/>
    </source>
</evidence>
<dbReference type="SUPFAM" id="SSF56112">
    <property type="entry name" value="Protein kinase-like (PK-like)"/>
    <property type="match status" value="1"/>
</dbReference>
<evidence type="ECO:0000256" key="5">
    <source>
        <dbReference type="ARBA" id="ARBA00022840"/>
    </source>
</evidence>
<protein>
    <submittedName>
        <fullName evidence="9">APH(3') family aminoglycoside O-phosphotransferase</fullName>
    </submittedName>
</protein>
<evidence type="ECO:0000313" key="10">
    <source>
        <dbReference type="Proteomes" id="UP001596113"/>
    </source>
</evidence>
<evidence type="ECO:0000256" key="7">
    <source>
        <dbReference type="PIRNR" id="PIRNR000706"/>
    </source>
</evidence>
<reference evidence="10" key="1">
    <citation type="journal article" date="2019" name="Int. J. Syst. Evol. Microbiol.">
        <title>The Global Catalogue of Microorganisms (GCM) 10K type strain sequencing project: providing services to taxonomists for standard genome sequencing and annotation.</title>
        <authorList>
            <consortium name="The Broad Institute Genomics Platform"/>
            <consortium name="The Broad Institute Genome Sequencing Center for Infectious Disease"/>
            <person name="Wu L."/>
            <person name="Ma J."/>
        </authorList>
    </citation>
    <scope>NUCLEOTIDE SEQUENCE [LARGE SCALE GENOMIC DNA]</scope>
    <source>
        <strain evidence="10">CGMCC 1.18575</strain>
    </source>
</reference>
<dbReference type="InterPro" id="IPR011009">
    <property type="entry name" value="Kinase-like_dom_sf"/>
</dbReference>
<dbReference type="PIRSF" id="PIRSF000706">
    <property type="entry name" value="Kanamycin_kin"/>
    <property type="match status" value="1"/>
</dbReference>
<dbReference type="Gene3D" id="3.90.1200.10">
    <property type="match status" value="1"/>
</dbReference>
<dbReference type="Gene3D" id="3.30.200.20">
    <property type="entry name" value="Phosphorylase Kinase, domain 1"/>
    <property type="match status" value="1"/>
</dbReference>
<keyword evidence="2 7" id="KW-0808">Transferase</keyword>
<evidence type="ECO:0000256" key="1">
    <source>
        <dbReference type="ARBA" id="ARBA00006219"/>
    </source>
</evidence>
<dbReference type="Proteomes" id="UP001596113">
    <property type="component" value="Unassembled WGS sequence"/>
</dbReference>
<keyword evidence="5 7" id="KW-0067">ATP-binding</keyword>
<comment type="similarity">
    <text evidence="1 7">Belongs to the aminoglycoside phosphotransferase family.</text>
</comment>
<proteinExistence type="inferred from homology"/>
<evidence type="ECO:0000313" key="9">
    <source>
        <dbReference type="EMBL" id="MFC5405849.1"/>
    </source>
</evidence>
<dbReference type="Pfam" id="PF01636">
    <property type="entry name" value="APH"/>
    <property type="match status" value="1"/>
</dbReference>
<dbReference type="InterPro" id="IPR051678">
    <property type="entry name" value="AGP_Transferase"/>
</dbReference>